<dbReference type="Pfam" id="PF03861">
    <property type="entry name" value="ANTAR"/>
    <property type="match status" value="1"/>
</dbReference>
<sequence>MSEDRFATAVAALSRPHDGTGSLTEPILEVIPVSGVSISTIGEVLGSETVEASDSVIGRIDELQFDLGEGPCWDALIGGVPVLEPNLRRPVREWPAFSAALRHEQDIGAIFAFPLSVGSLRLGAVDLYNDDPLRLDEATTDQLIVFSGLLGRRVLERAIRLSGDSEDGVTSRHTRRLIHQATGFVIAQLGVSADDTVLLIQAHAFAKGESMADVAQRILDRTLTFTVTGARIEGAR</sequence>
<dbReference type="Gene3D" id="3.30.450.40">
    <property type="match status" value="1"/>
</dbReference>
<dbReference type="EMBL" id="RZNC01000009">
    <property type="protein sequence ID" value="RWZ55080.1"/>
    <property type="molecule type" value="Genomic_DNA"/>
</dbReference>
<gene>
    <name evidence="4" type="ORF">ELQ92_15785</name>
</gene>
<dbReference type="Proteomes" id="UP000288603">
    <property type="component" value="Unassembled WGS sequence"/>
</dbReference>
<dbReference type="GO" id="GO:0003723">
    <property type="term" value="F:RNA binding"/>
    <property type="evidence" value="ECO:0007669"/>
    <property type="project" value="InterPro"/>
</dbReference>
<dbReference type="InterPro" id="IPR036388">
    <property type="entry name" value="WH-like_DNA-bd_sf"/>
</dbReference>
<feature type="domain" description="ANTAR" evidence="3">
    <location>
        <begin position="158"/>
        <end position="219"/>
    </location>
</feature>
<keyword evidence="5" id="KW-1185">Reference proteome</keyword>
<proteinExistence type="predicted"/>
<comment type="caution">
    <text evidence="4">The sequence shown here is derived from an EMBL/GenBank/DDBJ whole genome shotgun (WGS) entry which is preliminary data.</text>
</comment>
<dbReference type="SMART" id="SM01012">
    <property type="entry name" value="ANTAR"/>
    <property type="match status" value="1"/>
</dbReference>
<reference evidence="4 5" key="1">
    <citation type="submission" date="2018-12" db="EMBL/GenBank/DDBJ databases">
        <authorList>
            <person name="Li F."/>
        </authorList>
    </citation>
    <scope>NUCLEOTIDE SEQUENCE [LARGE SCALE GENOMIC DNA]</scope>
    <source>
        <strain evidence="4 5">8H24J-4-2</strain>
    </source>
</reference>
<evidence type="ECO:0000259" key="3">
    <source>
        <dbReference type="PROSITE" id="PS50921"/>
    </source>
</evidence>
<dbReference type="InterPro" id="IPR005561">
    <property type="entry name" value="ANTAR"/>
</dbReference>
<accession>A0A444Q1C1</accession>
<evidence type="ECO:0000256" key="1">
    <source>
        <dbReference type="ARBA" id="ARBA00023015"/>
    </source>
</evidence>
<dbReference type="AlphaFoldDB" id="A0A444Q1C1"/>
<keyword evidence="2" id="KW-0804">Transcription</keyword>
<evidence type="ECO:0000313" key="4">
    <source>
        <dbReference type="EMBL" id="RWZ55080.1"/>
    </source>
</evidence>
<dbReference type="RefSeq" id="WP_128500273.1">
    <property type="nucleotide sequence ID" value="NZ_RZNC01000009.1"/>
</dbReference>
<name>A0A444Q1C1_9MICO</name>
<evidence type="ECO:0000313" key="5">
    <source>
        <dbReference type="Proteomes" id="UP000288603"/>
    </source>
</evidence>
<evidence type="ECO:0000256" key="2">
    <source>
        <dbReference type="ARBA" id="ARBA00023163"/>
    </source>
</evidence>
<dbReference type="PROSITE" id="PS50921">
    <property type="entry name" value="ANTAR"/>
    <property type="match status" value="1"/>
</dbReference>
<dbReference type="InterPro" id="IPR029016">
    <property type="entry name" value="GAF-like_dom_sf"/>
</dbReference>
<protein>
    <submittedName>
        <fullName evidence="4">ANTAR domain-containing protein</fullName>
    </submittedName>
</protein>
<dbReference type="SUPFAM" id="SSF55781">
    <property type="entry name" value="GAF domain-like"/>
    <property type="match status" value="1"/>
</dbReference>
<organism evidence="4 5">
    <name type="scientific">Labedella populi</name>
    <dbReference type="NCBI Taxonomy" id="2498850"/>
    <lineage>
        <taxon>Bacteria</taxon>
        <taxon>Bacillati</taxon>
        <taxon>Actinomycetota</taxon>
        <taxon>Actinomycetes</taxon>
        <taxon>Micrococcales</taxon>
        <taxon>Microbacteriaceae</taxon>
        <taxon>Labedella</taxon>
    </lineage>
</organism>
<dbReference type="OrthoDB" id="7466251at2"/>
<dbReference type="Gene3D" id="1.10.10.10">
    <property type="entry name" value="Winged helix-like DNA-binding domain superfamily/Winged helix DNA-binding domain"/>
    <property type="match status" value="1"/>
</dbReference>
<keyword evidence="1" id="KW-0805">Transcription regulation</keyword>